<dbReference type="Gene3D" id="2.40.10.10">
    <property type="entry name" value="Trypsin-like serine proteases"/>
    <property type="match status" value="2"/>
</dbReference>
<dbReference type="PANTHER" id="PTHR14389:SF3">
    <property type="entry name" value="PROTEIN FAM111A-LIKE"/>
    <property type="match status" value="1"/>
</dbReference>
<dbReference type="Proteomes" id="UP000282656">
    <property type="component" value="Unassembled WGS sequence"/>
</dbReference>
<comment type="caution">
    <text evidence="3">The sequence shown here is derived from an EMBL/GenBank/DDBJ whole genome shotgun (WGS) entry which is preliminary data.</text>
</comment>
<name>A0A3A8R139_9BACT</name>
<keyword evidence="3" id="KW-0378">Hydrolase</keyword>
<keyword evidence="2" id="KW-0812">Transmembrane</keyword>
<dbReference type="PANTHER" id="PTHR14389">
    <property type="entry name" value="SI:CH1073-475A24.1"/>
    <property type="match status" value="1"/>
</dbReference>
<gene>
    <name evidence="3" type="ORF">D7X96_05180</name>
</gene>
<dbReference type="AlphaFoldDB" id="A0A3A8R139"/>
<feature type="transmembrane region" description="Helical" evidence="2">
    <location>
        <begin position="60"/>
        <end position="81"/>
    </location>
</feature>
<keyword evidence="2" id="KW-1133">Transmembrane helix</keyword>
<dbReference type="Pfam" id="PF13365">
    <property type="entry name" value="Trypsin_2"/>
    <property type="match status" value="1"/>
</dbReference>
<evidence type="ECO:0000256" key="2">
    <source>
        <dbReference type="SAM" id="Phobius"/>
    </source>
</evidence>
<proteinExistence type="predicted"/>
<organism evidence="3 4">
    <name type="scientific">Corallococcus interemptor</name>
    <dbReference type="NCBI Taxonomy" id="2316720"/>
    <lineage>
        <taxon>Bacteria</taxon>
        <taxon>Pseudomonadati</taxon>
        <taxon>Myxococcota</taxon>
        <taxon>Myxococcia</taxon>
        <taxon>Myxococcales</taxon>
        <taxon>Cystobacterineae</taxon>
        <taxon>Myxococcaceae</taxon>
        <taxon>Corallococcus</taxon>
    </lineage>
</organism>
<evidence type="ECO:0000313" key="4">
    <source>
        <dbReference type="Proteomes" id="UP000282656"/>
    </source>
</evidence>
<dbReference type="GO" id="GO:0006508">
    <property type="term" value="P:proteolysis"/>
    <property type="evidence" value="ECO:0007669"/>
    <property type="project" value="UniProtKB-KW"/>
</dbReference>
<dbReference type="GO" id="GO:0008233">
    <property type="term" value="F:peptidase activity"/>
    <property type="evidence" value="ECO:0007669"/>
    <property type="project" value="UniProtKB-KW"/>
</dbReference>
<feature type="transmembrane region" description="Helical" evidence="2">
    <location>
        <begin position="167"/>
        <end position="191"/>
    </location>
</feature>
<keyword evidence="3" id="KW-0645">Protease</keyword>
<feature type="transmembrane region" description="Helical" evidence="2">
    <location>
        <begin position="27"/>
        <end position="48"/>
    </location>
</feature>
<dbReference type="InterPro" id="IPR043504">
    <property type="entry name" value="Peptidase_S1_PA_chymotrypsin"/>
</dbReference>
<accession>A0A3A8R139</accession>
<dbReference type="EMBL" id="RAWM01000008">
    <property type="protein sequence ID" value="RKH72475.1"/>
    <property type="molecule type" value="Genomic_DNA"/>
</dbReference>
<dbReference type="SUPFAM" id="SSF50494">
    <property type="entry name" value="Trypsin-like serine proteases"/>
    <property type="match status" value="1"/>
</dbReference>
<keyword evidence="2" id="KW-0472">Membrane</keyword>
<keyword evidence="4" id="KW-1185">Reference proteome</keyword>
<feature type="compositionally biased region" description="Basic and acidic residues" evidence="1">
    <location>
        <begin position="321"/>
        <end position="330"/>
    </location>
</feature>
<protein>
    <submittedName>
        <fullName evidence="3">Serine protease</fullName>
    </submittedName>
</protein>
<feature type="transmembrane region" description="Helical" evidence="2">
    <location>
        <begin position="93"/>
        <end position="110"/>
    </location>
</feature>
<evidence type="ECO:0000256" key="1">
    <source>
        <dbReference type="SAM" id="MobiDB-lite"/>
    </source>
</evidence>
<feature type="region of interest" description="Disordered" evidence="1">
    <location>
        <begin position="309"/>
        <end position="330"/>
    </location>
</feature>
<evidence type="ECO:0000313" key="3">
    <source>
        <dbReference type="EMBL" id="RKH72475.1"/>
    </source>
</evidence>
<dbReference type="InterPro" id="IPR009003">
    <property type="entry name" value="Peptidase_S1_PA"/>
</dbReference>
<reference evidence="4" key="1">
    <citation type="submission" date="2018-09" db="EMBL/GenBank/DDBJ databases">
        <authorList>
            <person name="Livingstone P.G."/>
            <person name="Whitworth D.E."/>
        </authorList>
    </citation>
    <scope>NUCLEOTIDE SEQUENCE [LARGE SCALE GENOMIC DNA]</scope>
    <source>
        <strain evidence="4">AB047A</strain>
    </source>
</reference>
<sequence length="458" mass="50399">MRPRRELQGRPFEMRARMRWGRGAETAWGMLLGALLGMGFSYLTAPLLPEGPEPYDFRNWLPGWIVLVSAIGAGAIQLRGFGRATPRWRRSMMNWLLALTVLSAGAFGWATRAEVPVSYQGRVFLWLTALGPRLPSCLCEGTDATCIKDLGPPENILACWGHTEVRFAGAMLAGTLLLACAFASAAVGLLLMRGLEHQRVLEVTGNNPPRVLEKVITRQNPFLDPVAWRQRLVSLERRICRIDVSGQPVGTGFLIGPDLVMTNHHVIEQLVRRAASPSNLTCVFDYRSDGGRAVGAGRPCHLAADWQVDLSPHSPVDEESDPKRRDPTDDELDHAVLRLSEKVGNDVTPDGERGWISLPDTFPLVARDPLVILQHPQGRPLQVAIDTEAILGLNRSGNRVRYRTNTEPGSSGSPCFDLHLTTLVALHHSGDPSSLRAVYNEGIPANCLRRRLVARGIL</sequence>